<feature type="region of interest" description="Disordered" evidence="2">
    <location>
        <begin position="1498"/>
        <end position="1560"/>
    </location>
</feature>
<feature type="compositionally biased region" description="Basic and acidic residues" evidence="2">
    <location>
        <begin position="362"/>
        <end position="383"/>
    </location>
</feature>
<dbReference type="OrthoDB" id="548052at2759"/>
<dbReference type="InterPro" id="IPR013783">
    <property type="entry name" value="Ig-like_fold"/>
</dbReference>
<feature type="coiled-coil region" evidence="1">
    <location>
        <begin position="623"/>
        <end position="732"/>
    </location>
</feature>
<accession>A0A0G4GQA3</accession>
<feature type="region of interest" description="Disordered" evidence="2">
    <location>
        <begin position="758"/>
        <end position="793"/>
    </location>
</feature>
<feature type="region of interest" description="Disordered" evidence="2">
    <location>
        <begin position="2136"/>
        <end position="2224"/>
    </location>
</feature>
<name>A0A0G4GQA3_VITBC</name>
<feature type="compositionally biased region" description="Low complexity" evidence="2">
    <location>
        <begin position="809"/>
        <end position="820"/>
    </location>
</feature>
<evidence type="ECO:0000313" key="3">
    <source>
        <dbReference type="EMBL" id="CEM32632.1"/>
    </source>
</evidence>
<evidence type="ECO:0000313" key="4">
    <source>
        <dbReference type="Proteomes" id="UP000041254"/>
    </source>
</evidence>
<protein>
    <recommendedName>
        <fullName evidence="5">MSP domain-containing protein</fullName>
    </recommendedName>
</protein>
<reference evidence="3 4" key="1">
    <citation type="submission" date="2014-11" db="EMBL/GenBank/DDBJ databases">
        <authorList>
            <person name="Zhu J."/>
            <person name="Qi W."/>
            <person name="Song R."/>
        </authorList>
    </citation>
    <scope>NUCLEOTIDE SEQUENCE [LARGE SCALE GENOMIC DNA]</scope>
</reference>
<feature type="coiled-coil region" evidence="1">
    <location>
        <begin position="1340"/>
        <end position="1367"/>
    </location>
</feature>
<feature type="compositionally biased region" description="Polar residues" evidence="2">
    <location>
        <begin position="1983"/>
        <end position="1994"/>
    </location>
</feature>
<feature type="compositionally biased region" description="Polar residues" evidence="2">
    <location>
        <begin position="1891"/>
        <end position="1900"/>
    </location>
</feature>
<proteinExistence type="predicted"/>
<feature type="region of interest" description="Disordered" evidence="2">
    <location>
        <begin position="1863"/>
        <end position="2019"/>
    </location>
</feature>
<feature type="region of interest" description="Disordered" evidence="2">
    <location>
        <begin position="141"/>
        <end position="177"/>
    </location>
</feature>
<keyword evidence="4" id="KW-1185">Reference proteome</keyword>
<dbReference type="PANTHER" id="PTHR48125">
    <property type="entry name" value="LP07818P1"/>
    <property type="match status" value="1"/>
</dbReference>
<dbReference type="Proteomes" id="UP000041254">
    <property type="component" value="Unassembled WGS sequence"/>
</dbReference>
<feature type="compositionally biased region" description="Low complexity" evidence="2">
    <location>
        <begin position="763"/>
        <end position="778"/>
    </location>
</feature>
<feature type="compositionally biased region" description="Low complexity" evidence="2">
    <location>
        <begin position="2194"/>
        <end position="2210"/>
    </location>
</feature>
<dbReference type="PANTHER" id="PTHR48125:SF12">
    <property type="entry name" value="AT HOOK TRANSCRIPTION FACTOR FAMILY-RELATED"/>
    <property type="match status" value="1"/>
</dbReference>
<feature type="region of interest" description="Disordered" evidence="2">
    <location>
        <begin position="79"/>
        <end position="107"/>
    </location>
</feature>
<evidence type="ECO:0000256" key="2">
    <source>
        <dbReference type="SAM" id="MobiDB-lite"/>
    </source>
</evidence>
<feature type="compositionally biased region" description="Low complexity" evidence="2">
    <location>
        <begin position="2613"/>
        <end position="2624"/>
    </location>
</feature>
<feature type="region of interest" description="Disordered" evidence="2">
    <location>
        <begin position="1776"/>
        <end position="1838"/>
    </location>
</feature>
<feature type="compositionally biased region" description="Polar residues" evidence="2">
    <location>
        <begin position="1814"/>
        <end position="1823"/>
    </location>
</feature>
<feature type="region of interest" description="Disordered" evidence="2">
    <location>
        <begin position="1658"/>
        <end position="1681"/>
    </location>
</feature>
<feature type="compositionally biased region" description="Basic and acidic residues" evidence="2">
    <location>
        <begin position="1995"/>
        <end position="2018"/>
    </location>
</feature>
<feature type="region of interest" description="Disordered" evidence="2">
    <location>
        <begin position="2383"/>
        <end position="2413"/>
    </location>
</feature>
<dbReference type="InParanoid" id="A0A0G4GQA3"/>
<feature type="region of interest" description="Disordered" evidence="2">
    <location>
        <begin position="362"/>
        <end position="387"/>
    </location>
</feature>
<organism evidence="3 4">
    <name type="scientific">Vitrella brassicaformis (strain CCMP3155)</name>
    <dbReference type="NCBI Taxonomy" id="1169540"/>
    <lineage>
        <taxon>Eukaryota</taxon>
        <taxon>Sar</taxon>
        <taxon>Alveolata</taxon>
        <taxon>Colpodellida</taxon>
        <taxon>Vitrellaceae</taxon>
        <taxon>Vitrella</taxon>
    </lineage>
</organism>
<dbReference type="Gene3D" id="2.60.40.10">
    <property type="entry name" value="Immunoglobulins"/>
    <property type="match status" value="1"/>
</dbReference>
<gene>
    <name evidence="3" type="ORF">Vbra_18316</name>
</gene>
<feature type="coiled-coil region" evidence="1">
    <location>
        <begin position="2451"/>
        <end position="2485"/>
    </location>
</feature>
<feature type="region of interest" description="Disordered" evidence="2">
    <location>
        <begin position="1231"/>
        <end position="1287"/>
    </location>
</feature>
<feature type="coiled-coil region" evidence="1">
    <location>
        <begin position="886"/>
        <end position="934"/>
    </location>
</feature>
<evidence type="ECO:0008006" key="5">
    <source>
        <dbReference type="Google" id="ProtNLM"/>
    </source>
</evidence>
<dbReference type="Gene3D" id="1.20.5.1700">
    <property type="match status" value="1"/>
</dbReference>
<feature type="compositionally biased region" description="Polar residues" evidence="2">
    <location>
        <begin position="1912"/>
        <end position="1929"/>
    </location>
</feature>
<feature type="coiled-coil region" evidence="1">
    <location>
        <begin position="540"/>
        <end position="581"/>
    </location>
</feature>
<dbReference type="VEuPathDB" id="CryptoDB:Vbra_18316"/>
<evidence type="ECO:0000256" key="1">
    <source>
        <dbReference type="SAM" id="Coils"/>
    </source>
</evidence>
<feature type="compositionally biased region" description="Pro residues" evidence="2">
    <location>
        <begin position="1665"/>
        <end position="1677"/>
    </location>
</feature>
<feature type="region of interest" description="Disordered" evidence="2">
    <location>
        <begin position="2527"/>
        <end position="2628"/>
    </location>
</feature>
<dbReference type="EMBL" id="CDMY01000759">
    <property type="protein sequence ID" value="CEM32632.1"/>
    <property type="molecule type" value="Genomic_DNA"/>
</dbReference>
<dbReference type="Gene3D" id="1.10.287.1490">
    <property type="match status" value="1"/>
</dbReference>
<sequence length="2729" mass="303548">MASQASPFPPTRALQISPSQVLFDGVKVGTAYEKEVHLTNLLATTVQVEVRHPHGDRYSVSPRTLSLEAGQTAPIRIKLKLSRPPTRASLPSAPPPGARPASRSPGTLRDVFTIKSDFFDQKFTVVIQPSGDMYMSGGGAAAMRTRGGNSRSPPARSKTDSHADVRIGPAGRPGDESELPAYVRELVDTWKARVRALETEASMLRGQLEPLASLQRAHDDAKGQIVDLTTHNLALQGKLDEQAQREAFCKEVEQRLQGEAPDFHQLLHDTMADERQQTEHKSQKVLQILAVKDDRIAELQKQLVDTQGGREAAEGRLREVHQNLDEVEKKQERLMQALQQCRKQFMQEGQLEDARKQIDELESDNKALRERQSQLERESRTKGDQVAQLKGEVARQTEQLDAAAAQLEEWQQKLTKHAQSHASDRAKWQDRIAEAEGALEHHRVEKVRAEKQLQQLRSKVEVDKARIATQTEPTAEEEEADRLREEISSLTLKLQHAHAQIDQHKLRASQVEQHATLDDSLQHIDSGALGGEEGGQQQLVAALNSRLQAAKMREQRLLKELKKAEARAEKTERELGTQVAHLEAQVKVPAMRSEATQTTDEASSWHPFEEFLSTRSSEFQALTHDLQTQVAALQHDKADLQRALERDVSERERQVSDLQTKLTLNTQTLEHEVDDHRSRCEGLKNQLAIREDEARHMAVDRDRHIDELTSHIKDLERTIQDRNRSILSLEKQKIAQESKTKERHLQLCQAVQSLDTIQKSIRQQQQQDGGQQSGDAPAPAAPAPPSPVLDVPSDISRLIDNMQDDNTVQPLPLSQPPDSSGAHTDLHDRLCSLSAQLLTHIHEQAVMERRLEMCQCDLSWQLAKEREGQERTARMDERLRAGERTERWLRSQLASTEKENAALREEVQMGRRRLADAQRTEERLTHENTTLNKQIEAWKSDLDSLHSTHLQSLQEERASHQSILSALHNPPPSLLPSPHTALVPLTEELVSISKQLDAGQLQQGIVDRWGELLVECGRRLAECEKRGVVKHVVAHLYEEELRVAREREAEAIRAQTLLKQQNQQLEHRLTVESPIQSSFLTRRCDMGERRIADLEKDLLTANRKLTEATFEAQCLGMENDTLRGEVEGLKHQLTRAELDKKETEMTARGVAEESVRAQHDEWRKEVIATAVSTLLSRTEALLPAEAADLLRQSEEGRITAELALKELTERNSLLSAHLDAKTYQIATLQAATPATHPQQPHPLPTRPSHSLRRLSVPALPSPHTETEGGDSTARSCPVTPPKSGGGVLERRAEAGMEAGVLKGRVWEVELMNEKLRGMLAERDMQLEREKAKTDVMGNELRIYRDKAERAAQAQTELERTKQQLTETQQWTERTCQLHQEELQSLRAAHSLRIQQLTTQQEADRTQHHTLARQSVADQIAQLQATIAERDSALKSSQTMIDRQQRALVACRSFLGQRGGGQEDGSTSTSPLLFDALMESIQRLAMVEMGSTVVTAVSHTSHSSTPIATPLTSQAEDDDTAKAAPRLQRKGRSASVTGGRRARTPMARSRSTTVVGQGERRRLEEMEGALQGQRQLILHLLGRGLREGGREVTMDMLFAAMEGIASALGRLETQLLQHQVDTLVTSTTTAAAAVHPPTTLLQHALALTRTIQMEIEHHRQTLKSHPIPPPPPPPPAPQERPLMVMRGTSPIRRTSSQPVGVLDDGSRGVLARRRVEGRDEPDLMRREDHEALLASHREAWQSRERELMARLRELLDTQKQLHGSFKATKQQLEETTAALHGSKRRESTLEQALQHSVQQPIQAPSPALPPPASPTNLATSFTQTPHPPVSLSRATQTHAAPPPALLVDRSVATVPLPVAAADRTVMTDAPSPPPMLIERAVSTGRPPEAISSHAQTDQPSPASARPTDVSEVALQTQPSTQDASVSTSALPSRPPHQPQTTQTDALPSPAPPPPIRAPLPSPACPPPSDRPTRSLSPHTRGAPPSSSRQYDSNKTTARDGEEVRERSPGREREVVREGGDGMEALEASLRAEQQKAGRLQAEVLLLQRLVASTATSAREKGLVQRTLAGREGDASAREEICALQRALAAMGQPRSDVSTDAVQHRQLIHLQNENAHLLARVDALQRSLRHLTNQNQRLTQHFRRRHSPPPPLQRAPAANRPKQQQKQTKAVAPKKRPQSAQRDKPASHAARRNRSASAEPPSSPAAAAAAMPLPPAQAAPRQDPQQSIELAHAVHEVVHLRRELGMALHRERVLGQQLDVWRQRMEDLMTRPPPPPPPTTAAPPALPAVRKVSDWCQTDSWAENDTQERLAGHRKEIKRLRGEVDTWKSRADAAKQKSASDDGEIAALRQKVMELQDQLRSARFDIQRKRQMIDGLKEKLAAIQAAPPSPPQQQQPRARPARRSPKGGDHFDDELDGLVDREQEDMEGLFGGSERNKLVRAHRELQRRDSMLEAVKGERDTLMKELETATHKVRELDEKLRAVRGEVGRKDGYLADVKRKAGQLEAEVCTRQEEIQRLRDKLQRCKHELDRRESQVEALQAKLDSLSRSPSQPAGFARRKKAPSPPSAAKDAPKPNKHSYHRRRAHSRPRVSGVQSDIEPDDPPAAPAPAPPLSAREAGAASSSSTEPHFDYRRCLREIVTRLSEDRGRDAASGDGGGAIVARRGEHDESVAESLRILRLAPHELDEFLDGGGEWEDGGRRRPPCVELEALMDGGEVAPVVQLITGLANN</sequence>
<feature type="coiled-coil region" evidence="1">
    <location>
        <begin position="1084"/>
        <end position="1146"/>
    </location>
</feature>
<feature type="region of interest" description="Disordered" evidence="2">
    <location>
        <begin position="805"/>
        <end position="825"/>
    </location>
</feature>
<keyword evidence="1" id="KW-0175">Coiled coil</keyword>
<feature type="compositionally biased region" description="Pro residues" evidence="2">
    <location>
        <begin position="2602"/>
        <end position="2611"/>
    </location>
</feature>
<feature type="compositionally biased region" description="Basic residues" evidence="2">
    <location>
        <begin position="2574"/>
        <end position="2588"/>
    </location>
</feature>
<dbReference type="OMA" id="SAREEIC"/>
<feature type="compositionally biased region" description="Pro residues" evidence="2">
    <location>
        <begin position="1947"/>
        <end position="1968"/>
    </location>
</feature>